<keyword evidence="6 10" id="KW-0812">Transmembrane</keyword>
<feature type="transmembrane region" description="Helical" evidence="10">
    <location>
        <begin position="193"/>
        <end position="210"/>
    </location>
</feature>
<keyword evidence="11" id="KW-0482">Metalloprotease</keyword>
<feature type="transmembrane region" description="Helical" evidence="10">
    <location>
        <begin position="170"/>
        <end position="187"/>
    </location>
</feature>
<comment type="similarity">
    <text evidence="2">Belongs to the protease PrsW family.</text>
</comment>
<evidence type="ECO:0000256" key="8">
    <source>
        <dbReference type="ARBA" id="ARBA00022989"/>
    </source>
</evidence>
<dbReference type="InterPro" id="IPR026898">
    <property type="entry name" value="PrsW"/>
</dbReference>
<organism evidence="11 12">
    <name type="scientific">Romboutsia timonensis</name>
    <dbReference type="NCBI Taxonomy" id="1776391"/>
    <lineage>
        <taxon>Bacteria</taxon>
        <taxon>Bacillati</taxon>
        <taxon>Bacillota</taxon>
        <taxon>Clostridia</taxon>
        <taxon>Peptostreptococcales</taxon>
        <taxon>Peptostreptococcaceae</taxon>
        <taxon>Romboutsia</taxon>
    </lineage>
</organism>
<dbReference type="PANTHER" id="PTHR36844:SF1">
    <property type="entry name" value="PROTEASE PRSW"/>
    <property type="match status" value="1"/>
</dbReference>
<evidence type="ECO:0000256" key="3">
    <source>
        <dbReference type="ARBA" id="ARBA00018997"/>
    </source>
</evidence>
<evidence type="ECO:0000256" key="2">
    <source>
        <dbReference type="ARBA" id="ARBA00009165"/>
    </source>
</evidence>
<keyword evidence="4" id="KW-1003">Cell membrane</keyword>
<keyword evidence="9 10" id="KW-0472">Membrane</keyword>
<reference evidence="11" key="1">
    <citation type="journal article" date="2021" name="PeerJ">
        <title>Extensive microbial diversity within the chicken gut microbiome revealed by metagenomics and culture.</title>
        <authorList>
            <person name="Gilroy R."/>
            <person name="Ravi A."/>
            <person name="Getino M."/>
            <person name="Pursley I."/>
            <person name="Horton D.L."/>
            <person name="Alikhan N.F."/>
            <person name="Baker D."/>
            <person name="Gharbi K."/>
            <person name="Hall N."/>
            <person name="Watson M."/>
            <person name="Adriaenssens E.M."/>
            <person name="Foster-Nyarko E."/>
            <person name="Jarju S."/>
            <person name="Secka A."/>
            <person name="Antonio M."/>
            <person name="Oren A."/>
            <person name="Chaudhuri R.R."/>
            <person name="La Ragione R."/>
            <person name="Hildebrand F."/>
            <person name="Pallen M.J."/>
        </authorList>
    </citation>
    <scope>NUCLEOTIDE SEQUENCE</scope>
    <source>
        <strain evidence="11">1277</strain>
    </source>
</reference>
<dbReference type="PANTHER" id="PTHR36844">
    <property type="entry name" value="PROTEASE PRSW"/>
    <property type="match status" value="1"/>
</dbReference>
<proteinExistence type="inferred from homology"/>
<keyword evidence="8 10" id="KW-1133">Transmembrane helix</keyword>
<feature type="transmembrane region" description="Helical" evidence="10">
    <location>
        <begin position="34"/>
        <end position="51"/>
    </location>
</feature>
<evidence type="ECO:0000313" key="11">
    <source>
        <dbReference type="EMBL" id="HJG96086.1"/>
    </source>
</evidence>
<keyword evidence="5" id="KW-0645">Protease</keyword>
<dbReference type="InterPro" id="IPR023596">
    <property type="entry name" value="Peptidase_PrsW_arch/bac"/>
</dbReference>
<name>A0A921SZ03_9FIRM</name>
<dbReference type="Pfam" id="PF13367">
    <property type="entry name" value="PrsW-protease"/>
    <property type="match status" value="1"/>
</dbReference>
<evidence type="ECO:0000256" key="1">
    <source>
        <dbReference type="ARBA" id="ARBA00004651"/>
    </source>
</evidence>
<evidence type="ECO:0000256" key="4">
    <source>
        <dbReference type="ARBA" id="ARBA00022475"/>
    </source>
</evidence>
<evidence type="ECO:0000256" key="6">
    <source>
        <dbReference type="ARBA" id="ARBA00022692"/>
    </source>
</evidence>
<dbReference type="GO" id="GO:0005886">
    <property type="term" value="C:plasma membrane"/>
    <property type="evidence" value="ECO:0007669"/>
    <property type="project" value="UniProtKB-SubCell"/>
</dbReference>
<comment type="subcellular location">
    <subcellularLocation>
        <location evidence="1">Cell membrane</location>
        <topology evidence="1">Multi-pass membrane protein</topology>
    </subcellularLocation>
</comment>
<feature type="transmembrane region" description="Helical" evidence="10">
    <location>
        <begin position="66"/>
        <end position="92"/>
    </location>
</feature>
<gene>
    <name evidence="11" type="ORF">K8V90_03165</name>
</gene>
<dbReference type="EMBL" id="DYUB01000106">
    <property type="protein sequence ID" value="HJG96086.1"/>
    <property type="molecule type" value="Genomic_DNA"/>
</dbReference>
<evidence type="ECO:0000256" key="10">
    <source>
        <dbReference type="SAM" id="Phobius"/>
    </source>
</evidence>
<dbReference type="AlphaFoldDB" id="A0A921SZ03"/>
<feature type="transmembrane region" description="Helical" evidence="10">
    <location>
        <begin position="6"/>
        <end position="22"/>
    </location>
</feature>
<evidence type="ECO:0000256" key="7">
    <source>
        <dbReference type="ARBA" id="ARBA00022801"/>
    </source>
</evidence>
<accession>A0A921SZ03</accession>
<sequence length="243" mass="28485">MKLDLLVLAIAPVIAIILWIYLKDKYDKEPICILIKFFIFGILVSMLAIYGEEILIKVNIFSGKFYIFYMSFIVAGLVEEGLKALVLIPDLLKEKNFNERLDGIIYSVFLSLGFATIENIIYILLEDPISAFKVGIIRSIISVPAHMMFGIIMGYYISKYKFTSSKIKKRKYLALSIILPILLHGVFDFILMIPYRWSIIVFVVYIVYLWKSSLDKLDEYTNNSRRKFLRRYKFIRHNKRKDD</sequence>
<dbReference type="GO" id="GO:0006508">
    <property type="term" value="P:proteolysis"/>
    <property type="evidence" value="ECO:0007669"/>
    <property type="project" value="UniProtKB-KW"/>
</dbReference>
<evidence type="ECO:0000313" key="12">
    <source>
        <dbReference type="Proteomes" id="UP000776700"/>
    </source>
</evidence>
<dbReference type="PIRSF" id="PIRSF016933">
    <property type="entry name" value="PrsW"/>
    <property type="match status" value="1"/>
</dbReference>
<comment type="caution">
    <text evidence="11">The sequence shown here is derived from an EMBL/GenBank/DDBJ whole genome shotgun (WGS) entry which is preliminary data.</text>
</comment>
<keyword evidence="7" id="KW-0378">Hydrolase</keyword>
<reference evidence="11" key="2">
    <citation type="submission" date="2021-09" db="EMBL/GenBank/DDBJ databases">
        <authorList>
            <person name="Gilroy R."/>
        </authorList>
    </citation>
    <scope>NUCLEOTIDE SEQUENCE</scope>
    <source>
        <strain evidence="11">1277</strain>
    </source>
</reference>
<evidence type="ECO:0000256" key="9">
    <source>
        <dbReference type="ARBA" id="ARBA00023136"/>
    </source>
</evidence>
<protein>
    <recommendedName>
        <fullName evidence="3">Protease PrsW</fullName>
    </recommendedName>
</protein>
<dbReference type="Proteomes" id="UP000776700">
    <property type="component" value="Unassembled WGS sequence"/>
</dbReference>
<feature type="transmembrane region" description="Helical" evidence="10">
    <location>
        <begin position="104"/>
        <end position="124"/>
    </location>
</feature>
<dbReference type="GO" id="GO:0008237">
    <property type="term" value="F:metallopeptidase activity"/>
    <property type="evidence" value="ECO:0007669"/>
    <property type="project" value="UniProtKB-KW"/>
</dbReference>
<evidence type="ECO:0000256" key="5">
    <source>
        <dbReference type="ARBA" id="ARBA00022670"/>
    </source>
</evidence>
<feature type="transmembrane region" description="Helical" evidence="10">
    <location>
        <begin position="136"/>
        <end position="158"/>
    </location>
</feature>